<protein>
    <submittedName>
        <fullName evidence="2">Uncharacterized protein</fullName>
    </submittedName>
</protein>
<evidence type="ECO:0000313" key="2">
    <source>
        <dbReference type="EMBL" id="WPC20859.1"/>
    </source>
</evidence>
<evidence type="ECO:0000256" key="1">
    <source>
        <dbReference type="SAM" id="MobiDB-lite"/>
    </source>
</evidence>
<dbReference type="EMBL" id="CP104778">
    <property type="protein sequence ID" value="WPC20859.1"/>
    <property type="molecule type" value="Genomic_DNA"/>
</dbReference>
<gene>
    <name evidence="2" type="ORF">N6G96_05990</name>
</gene>
<dbReference type="Proteomes" id="UP001302696">
    <property type="component" value="Chromosome"/>
</dbReference>
<proteinExistence type="predicted"/>
<accession>A0ABZ0Q1R7</accession>
<dbReference type="RefSeq" id="WP_323708947.1">
    <property type="nucleotide sequence ID" value="NZ_CP104778.1"/>
</dbReference>
<feature type="compositionally biased region" description="Polar residues" evidence="1">
    <location>
        <begin position="7"/>
        <end position="18"/>
    </location>
</feature>
<organism evidence="2 3">
    <name type="scientific">Pediococcus inopinatus</name>
    <dbReference type="NCBI Taxonomy" id="114090"/>
    <lineage>
        <taxon>Bacteria</taxon>
        <taxon>Bacillati</taxon>
        <taxon>Bacillota</taxon>
        <taxon>Bacilli</taxon>
        <taxon>Lactobacillales</taxon>
        <taxon>Lactobacillaceae</taxon>
        <taxon>Pediococcus</taxon>
    </lineage>
</organism>
<reference evidence="3" key="1">
    <citation type="submission" date="2024-06" db="EMBL/GenBank/DDBJ databases">
        <authorList>
            <person name="Chang H.C."/>
            <person name="Mun S.Y."/>
        </authorList>
    </citation>
    <scope>NUCLEOTIDE SEQUENCE [LARGE SCALE GENOMIC DNA]</scope>
    <source>
        <strain evidence="3">KT1</strain>
    </source>
</reference>
<feature type="region of interest" description="Disordered" evidence="1">
    <location>
        <begin position="1"/>
        <end position="45"/>
    </location>
</feature>
<sequence length="45" mass="4782">MSEIIGASQTDKSQQTKHGVSVRPGHFGVDPGNAPVMSLKDFAKQ</sequence>
<evidence type="ECO:0000313" key="3">
    <source>
        <dbReference type="Proteomes" id="UP001302696"/>
    </source>
</evidence>
<name>A0ABZ0Q1R7_9LACO</name>
<keyword evidence="3" id="KW-1185">Reference proteome</keyword>